<comment type="subcellular location">
    <subcellularLocation>
        <location evidence="3">Cytoplasm</location>
    </subcellularLocation>
</comment>
<evidence type="ECO:0000259" key="13">
    <source>
        <dbReference type="SMART" id="SM00644"/>
    </source>
</evidence>
<evidence type="ECO:0000256" key="6">
    <source>
        <dbReference type="ARBA" id="ARBA00022490"/>
    </source>
</evidence>
<dbReference type="Gene3D" id="3.40.80.10">
    <property type="entry name" value="Peptidoglycan recognition protein-like"/>
    <property type="match status" value="1"/>
</dbReference>
<proteinExistence type="inferred from homology"/>
<evidence type="ECO:0000256" key="4">
    <source>
        <dbReference type="ARBA" id="ARBA00007553"/>
    </source>
</evidence>
<dbReference type="Pfam" id="PF01510">
    <property type="entry name" value="Amidase_2"/>
    <property type="match status" value="1"/>
</dbReference>
<sequence>MRLDPATGWCHGVRHCPSVNFNERPAGEISLLVIHNISLPPGQFGTGKVQEFFQNRLDVTEHPYFAGIADLRVSAHFLIERDGAVTQFVSCLDRAWHAGVSSFEGRDTCNDFSLGIELEGTDELPFTDAQYRSLSALTKQLQAAFCAITPQRICGHSDIAPGRKTDPGQAFDWARYRAALEKGEGQ</sequence>
<evidence type="ECO:0000256" key="3">
    <source>
        <dbReference type="ARBA" id="ARBA00004496"/>
    </source>
</evidence>
<feature type="domain" description="N-acetylmuramoyl-L-alanine amidase" evidence="13">
    <location>
        <begin position="18"/>
        <end position="168"/>
    </location>
</feature>
<keyword evidence="6" id="KW-0963">Cytoplasm</keyword>
<keyword evidence="10" id="KW-0961">Cell wall biogenesis/degradation</keyword>
<comment type="cofactor">
    <cofactor evidence="2">
        <name>Zn(2+)</name>
        <dbReference type="ChEBI" id="CHEBI:29105"/>
    </cofactor>
</comment>
<evidence type="ECO:0000256" key="10">
    <source>
        <dbReference type="ARBA" id="ARBA00023316"/>
    </source>
</evidence>
<dbReference type="InterPro" id="IPR002502">
    <property type="entry name" value="Amidase_domain"/>
</dbReference>
<evidence type="ECO:0000256" key="5">
    <source>
        <dbReference type="ARBA" id="ARBA00011901"/>
    </source>
</evidence>
<dbReference type="EMBL" id="QJRN01000016">
    <property type="protein sequence ID" value="PYC31932.1"/>
    <property type="molecule type" value="Genomic_DNA"/>
</dbReference>
<dbReference type="FunFam" id="3.40.80.10:FF:000002">
    <property type="entry name" value="1,6-anhydro-N-acetylmuramyl-L-alanine amidase"/>
    <property type="match status" value="1"/>
</dbReference>
<dbReference type="Proteomes" id="UP000248188">
    <property type="component" value="Unassembled WGS sequence"/>
</dbReference>
<dbReference type="GO" id="GO:0005737">
    <property type="term" value="C:cytoplasm"/>
    <property type="evidence" value="ECO:0007669"/>
    <property type="project" value="UniProtKB-SubCell"/>
</dbReference>
<evidence type="ECO:0000313" key="14">
    <source>
        <dbReference type="EMBL" id="PYC31932.1"/>
    </source>
</evidence>
<dbReference type="InterPro" id="IPR051206">
    <property type="entry name" value="NAMLAA_amidase_2"/>
</dbReference>
<evidence type="ECO:0000256" key="7">
    <source>
        <dbReference type="ARBA" id="ARBA00022723"/>
    </source>
</evidence>
<dbReference type="GO" id="GO:0009254">
    <property type="term" value="P:peptidoglycan turnover"/>
    <property type="evidence" value="ECO:0007669"/>
    <property type="project" value="TreeGrafter"/>
</dbReference>
<evidence type="ECO:0000256" key="9">
    <source>
        <dbReference type="ARBA" id="ARBA00022833"/>
    </source>
</evidence>
<comment type="catalytic activity">
    <reaction evidence="1">
        <text>Hydrolyzes the link between N-acetylmuramoyl residues and L-amino acid residues in certain cell-wall glycopeptides.</text>
        <dbReference type="EC" id="3.5.1.28"/>
    </reaction>
</comment>
<accession>A0A9Q6ICW2</accession>
<comment type="caution">
    <text evidence="14">The sequence shown here is derived from an EMBL/GenBank/DDBJ whole genome shotgun (WGS) entry which is preliminary data.</text>
</comment>
<dbReference type="InterPro" id="IPR036505">
    <property type="entry name" value="Amidase/PGRP_sf"/>
</dbReference>
<dbReference type="SMART" id="SM00644">
    <property type="entry name" value="Ami_2"/>
    <property type="match status" value="1"/>
</dbReference>
<dbReference type="PANTHER" id="PTHR30417:SF4">
    <property type="entry name" value="1,6-ANHYDRO-N-ACETYLMURAMYL-L-ALANINE AMIDASE AMPD"/>
    <property type="match status" value="1"/>
</dbReference>
<dbReference type="EC" id="3.5.1.28" evidence="5"/>
<keyword evidence="9" id="KW-0862">Zinc</keyword>
<keyword evidence="8" id="KW-0378">Hydrolase</keyword>
<dbReference type="CDD" id="cd06583">
    <property type="entry name" value="PGRP"/>
    <property type="match status" value="1"/>
</dbReference>
<evidence type="ECO:0000256" key="2">
    <source>
        <dbReference type="ARBA" id="ARBA00001947"/>
    </source>
</evidence>
<evidence type="ECO:0000256" key="8">
    <source>
        <dbReference type="ARBA" id="ARBA00022801"/>
    </source>
</evidence>
<dbReference type="OrthoDB" id="9794842at2"/>
<organism evidence="14 15">
    <name type="scientific">Pseudomonas protegens</name>
    <dbReference type="NCBI Taxonomy" id="380021"/>
    <lineage>
        <taxon>Bacteria</taxon>
        <taxon>Pseudomonadati</taxon>
        <taxon>Pseudomonadota</taxon>
        <taxon>Gammaproteobacteria</taxon>
        <taxon>Pseudomonadales</taxon>
        <taxon>Pseudomonadaceae</taxon>
        <taxon>Pseudomonas</taxon>
    </lineage>
</organism>
<dbReference type="GO" id="GO:0046872">
    <property type="term" value="F:metal ion binding"/>
    <property type="evidence" value="ECO:0007669"/>
    <property type="project" value="UniProtKB-KW"/>
</dbReference>
<dbReference type="SUPFAM" id="SSF55846">
    <property type="entry name" value="N-acetylmuramoyl-L-alanine amidase-like"/>
    <property type="match status" value="1"/>
</dbReference>
<comment type="similarity">
    <text evidence="4">Belongs to the N-acetylmuramoyl-L-alanine amidase 2 family.</text>
</comment>
<protein>
    <recommendedName>
        <fullName evidence="11">1,6-anhydro-N-acetylmuramyl-L-alanine amidase AmpD</fullName>
        <ecNumber evidence="5">3.5.1.28</ecNumber>
    </recommendedName>
    <alternativeName>
        <fullName evidence="12">N-acetylmuramoyl-L-alanine amidase</fullName>
    </alternativeName>
</protein>
<evidence type="ECO:0000313" key="15">
    <source>
        <dbReference type="Proteomes" id="UP000248188"/>
    </source>
</evidence>
<dbReference type="PANTHER" id="PTHR30417">
    <property type="entry name" value="N-ACETYLMURAMOYL-L-ALANINE AMIDASE AMID"/>
    <property type="match status" value="1"/>
</dbReference>
<evidence type="ECO:0000256" key="12">
    <source>
        <dbReference type="ARBA" id="ARBA00042615"/>
    </source>
</evidence>
<dbReference type="AlphaFoldDB" id="A0A9Q6ICW2"/>
<evidence type="ECO:0000256" key="11">
    <source>
        <dbReference type="ARBA" id="ARBA00039257"/>
    </source>
</evidence>
<evidence type="ECO:0000256" key="1">
    <source>
        <dbReference type="ARBA" id="ARBA00001561"/>
    </source>
</evidence>
<dbReference type="GO" id="GO:0008745">
    <property type="term" value="F:N-acetylmuramoyl-L-alanine amidase activity"/>
    <property type="evidence" value="ECO:0007669"/>
    <property type="project" value="UniProtKB-EC"/>
</dbReference>
<reference evidence="14 15" key="1">
    <citation type="submission" date="2018-06" db="EMBL/GenBank/DDBJ databases">
        <title>Pseudomonas diversity within urban Lake Michigan freshwaters.</title>
        <authorList>
            <person name="Batrich M."/>
            <person name="Hatzopoulos T."/>
            <person name="Putonti C."/>
        </authorList>
    </citation>
    <scope>NUCLEOTIDE SEQUENCE [LARGE SCALE GENOMIC DNA]</scope>
    <source>
        <strain evidence="14 15">MB-090624</strain>
    </source>
</reference>
<dbReference type="NCBIfam" id="NF008758">
    <property type="entry name" value="PRK11789.1"/>
    <property type="match status" value="1"/>
</dbReference>
<dbReference type="GO" id="GO:0009253">
    <property type="term" value="P:peptidoglycan catabolic process"/>
    <property type="evidence" value="ECO:0007669"/>
    <property type="project" value="InterPro"/>
</dbReference>
<dbReference type="RefSeq" id="WP_102861093.1">
    <property type="nucleotide sequence ID" value="NZ_AP024503.1"/>
</dbReference>
<gene>
    <name evidence="14" type="ORF">DMX08_23455</name>
</gene>
<name>A0A9Q6ICW2_9PSED</name>
<dbReference type="GO" id="GO:0071555">
    <property type="term" value="P:cell wall organization"/>
    <property type="evidence" value="ECO:0007669"/>
    <property type="project" value="UniProtKB-KW"/>
</dbReference>
<keyword evidence="7" id="KW-0479">Metal-binding</keyword>